<keyword evidence="3" id="KW-1185">Reference proteome</keyword>
<dbReference type="EMBL" id="VSWC01000170">
    <property type="protein sequence ID" value="KAA1072187.1"/>
    <property type="molecule type" value="Genomic_DNA"/>
</dbReference>
<evidence type="ECO:0000313" key="2">
    <source>
        <dbReference type="EMBL" id="KAA1135288.1"/>
    </source>
</evidence>
<comment type="caution">
    <text evidence="1">The sequence shown here is derived from an EMBL/GenBank/DDBJ whole genome shotgun (WGS) entry which is preliminary data.</text>
</comment>
<sequence>MYQSCHRCDRARSAISVPSPRHTSSSPWVPLQFPLVRSATLLSLLDFDRPPPHLDFRPRARTTRHFADPFFFSLFARCMTSSPIFIRTRAGLGCFLLQSRPRANFLLTENNGLSRLTGKPSTPATSSAFPTFVLFVA</sequence>
<name>A0A5B0M4V5_PUCGR</name>
<dbReference type="Proteomes" id="UP000324748">
    <property type="component" value="Unassembled WGS sequence"/>
</dbReference>
<evidence type="ECO:0000313" key="4">
    <source>
        <dbReference type="Proteomes" id="UP000325313"/>
    </source>
</evidence>
<evidence type="ECO:0000313" key="1">
    <source>
        <dbReference type="EMBL" id="KAA1072187.1"/>
    </source>
</evidence>
<dbReference type="Proteomes" id="UP000325313">
    <property type="component" value="Unassembled WGS sequence"/>
</dbReference>
<dbReference type="EMBL" id="VDEP01000040">
    <property type="protein sequence ID" value="KAA1135288.1"/>
    <property type="molecule type" value="Genomic_DNA"/>
</dbReference>
<dbReference type="AlphaFoldDB" id="A0A5B0M4V5"/>
<protein>
    <submittedName>
        <fullName evidence="1">Uncharacterized protein</fullName>
    </submittedName>
</protein>
<reference evidence="3 4" key="1">
    <citation type="submission" date="2019-05" db="EMBL/GenBank/DDBJ databases">
        <title>Emergence of the Ug99 lineage of the wheat stem rust pathogen through somatic hybridization.</title>
        <authorList>
            <person name="Li F."/>
            <person name="Upadhyaya N.M."/>
            <person name="Sperschneider J."/>
            <person name="Matny O."/>
            <person name="Nguyen-Phuc H."/>
            <person name="Mago R."/>
            <person name="Raley C."/>
            <person name="Miller M.E."/>
            <person name="Silverstein K.A.T."/>
            <person name="Henningsen E."/>
            <person name="Hirsch C.D."/>
            <person name="Visser B."/>
            <person name="Pretorius Z.A."/>
            <person name="Steffenson B.J."/>
            <person name="Schwessinger B."/>
            <person name="Dodds P.N."/>
            <person name="Figueroa M."/>
        </authorList>
    </citation>
    <scope>NUCLEOTIDE SEQUENCE [LARGE SCALE GENOMIC DNA]</scope>
    <source>
        <strain evidence="1">21-0</strain>
        <strain evidence="2 4">Ug99</strain>
    </source>
</reference>
<evidence type="ECO:0000313" key="3">
    <source>
        <dbReference type="Proteomes" id="UP000324748"/>
    </source>
</evidence>
<organism evidence="1 3">
    <name type="scientific">Puccinia graminis f. sp. tritici</name>
    <dbReference type="NCBI Taxonomy" id="56615"/>
    <lineage>
        <taxon>Eukaryota</taxon>
        <taxon>Fungi</taxon>
        <taxon>Dikarya</taxon>
        <taxon>Basidiomycota</taxon>
        <taxon>Pucciniomycotina</taxon>
        <taxon>Pucciniomycetes</taxon>
        <taxon>Pucciniales</taxon>
        <taxon>Pucciniaceae</taxon>
        <taxon>Puccinia</taxon>
    </lineage>
</organism>
<proteinExistence type="predicted"/>
<accession>A0A5B0M4V5</accession>
<gene>
    <name evidence="1" type="ORF">PGT21_029677</name>
    <name evidence="2" type="ORF">PGTUg99_025856</name>
</gene>